<comment type="caution">
    <text evidence="1">The sequence shown here is derived from an EMBL/GenBank/DDBJ whole genome shotgun (WGS) entry which is preliminary data.</text>
</comment>
<protein>
    <submittedName>
        <fullName evidence="1">Uncharacterized protein</fullName>
    </submittedName>
</protein>
<dbReference type="AlphaFoldDB" id="A0A0M9BNH9"/>
<dbReference type="RefSeq" id="WP_053781392.1">
    <property type="nucleotide sequence ID" value="NZ_LITU01000059.1"/>
</dbReference>
<name>A0A0M9BNH9_9BACL</name>
<accession>A0A0M9BNH9</accession>
<reference evidence="1 2" key="1">
    <citation type="submission" date="2015-08" db="EMBL/GenBank/DDBJ databases">
        <title>Draft genome sequence of cellulolytic and xylanolytic Paenibacillus sp. A59, isolated from a decaying forest soil from Patagonia, Argentina.</title>
        <authorList>
            <person name="Ghio S."/>
            <person name="Caceres A.M."/>
            <person name="Talia P."/>
            <person name="Grasso D."/>
            <person name="Campos E."/>
        </authorList>
    </citation>
    <scope>NUCLEOTIDE SEQUENCE [LARGE SCALE GENOMIC DNA]</scope>
    <source>
        <strain evidence="1 2">A59</strain>
    </source>
</reference>
<dbReference type="PATRIC" id="fig|1705561.3.peg.2734"/>
<evidence type="ECO:0000313" key="2">
    <source>
        <dbReference type="Proteomes" id="UP000037688"/>
    </source>
</evidence>
<gene>
    <name evidence="1" type="ORF">AMS66_14080</name>
</gene>
<keyword evidence="2" id="KW-1185">Reference proteome</keyword>
<dbReference type="EMBL" id="LITU01000059">
    <property type="protein sequence ID" value="KOY15793.1"/>
    <property type="molecule type" value="Genomic_DNA"/>
</dbReference>
<dbReference type="Proteomes" id="UP000037688">
    <property type="component" value="Unassembled WGS sequence"/>
</dbReference>
<dbReference type="OrthoDB" id="965391at2"/>
<evidence type="ECO:0000313" key="1">
    <source>
        <dbReference type="EMBL" id="KOY15793.1"/>
    </source>
</evidence>
<sequence length="412" mass="46992">MAINKWLRKILLVMFSVVLLSIPIISLFPDYAEAKCTYVSGYTKKNGTRVSGYYRGCGTVDSNSSYNSYTPTYTETKNYYGLSNTINLYKGQNYAGTTDTDSLVYVNGYYRKDGTYVRPHYRTHPNNYINDNFSYLGISSLIPHSKYPRFSFNSDENITLRENYLLYSLSDYNLNEKQLNILKTYSLNLKEAELDGQFEQNIITTGKQLYTSLGLDEVTAYNKIKFDLTGNLSFEDYLYNVAYSFNPTFKKSFGDFPILETYAYLLKESKNDSNMLKIAKNYGSKFYKFIGADALSIESQIEMDLLQTFEFNQSVPLMPPFSQLNTASGALTKEAVRTYLINEGAHLNIVFNSNVILDAISYQVSLELLYNGSYSFLNSSLIEGIKFYTKYGLSTDEARNQTIKDINVILAS</sequence>
<proteinExistence type="predicted"/>
<organism evidence="1 2">
    <name type="scientific">Paenibacillus xylanivorans</name>
    <dbReference type="NCBI Taxonomy" id="1705561"/>
    <lineage>
        <taxon>Bacteria</taxon>
        <taxon>Bacillati</taxon>
        <taxon>Bacillota</taxon>
        <taxon>Bacilli</taxon>
        <taxon>Bacillales</taxon>
        <taxon>Paenibacillaceae</taxon>
        <taxon>Paenibacillus</taxon>
    </lineage>
</organism>